<evidence type="ECO:0000313" key="2">
    <source>
        <dbReference type="Proteomes" id="UP000310066"/>
    </source>
</evidence>
<dbReference type="EMBL" id="NAJP01000412">
    <property type="protein sequence ID" value="TKA21629.1"/>
    <property type="molecule type" value="Genomic_DNA"/>
</dbReference>
<dbReference type="Proteomes" id="UP000310066">
    <property type="component" value="Unassembled WGS sequence"/>
</dbReference>
<accession>A0A4V5N2Y6</accession>
<dbReference type="AlphaFoldDB" id="A0A4V5N2Y6"/>
<sequence>MLLTLTQVLNSIFNINKGYLKDTRQKLAKNAPSTTADLFTPPSTIFNILQEIGTAKTKKKKKSIGSL</sequence>
<evidence type="ECO:0000313" key="1">
    <source>
        <dbReference type="EMBL" id="TKA21629.1"/>
    </source>
</evidence>
<name>A0A4V5N2Y6_9PEZI</name>
<proteinExistence type="predicted"/>
<gene>
    <name evidence="1" type="ORF">B0A54_18111</name>
</gene>
<reference evidence="1 2" key="1">
    <citation type="submission" date="2017-03" db="EMBL/GenBank/DDBJ databases">
        <title>Genomes of endolithic fungi from Antarctica.</title>
        <authorList>
            <person name="Coleine C."/>
            <person name="Masonjones S."/>
            <person name="Stajich J.E."/>
        </authorList>
    </citation>
    <scope>NUCLEOTIDE SEQUENCE [LARGE SCALE GENOMIC DNA]</scope>
    <source>
        <strain evidence="1 2">CCFEE 5311</strain>
    </source>
</reference>
<comment type="caution">
    <text evidence="1">The sequence shown here is derived from an EMBL/GenBank/DDBJ whole genome shotgun (WGS) entry which is preliminary data.</text>
</comment>
<organism evidence="1 2">
    <name type="scientific">Friedmanniomyces endolithicus</name>
    <dbReference type="NCBI Taxonomy" id="329885"/>
    <lineage>
        <taxon>Eukaryota</taxon>
        <taxon>Fungi</taxon>
        <taxon>Dikarya</taxon>
        <taxon>Ascomycota</taxon>
        <taxon>Pezizomycotina</taxon>
        <taxon>Dothideomycetes</taxon>
        <taxon>Dothideomycetidae</taxon>
        <taxon>Mycosphaerellales</taxon>
        <taxon>Teratosphaeriaceae</taxon>
        <taxon>Friedmanniomyces</taxon>
    </lineage>
</organism>
<protein>
    <submittedName>
        <fullName evidence="1">Uncharacterized protein</fullName>
    </submittedName>
</protein>